<protein>
    <submittedName>
        <fullName evidence="3">Nuclear transport factor 2 family protein</fullName>
    </submittedName>
</protein>
<dbReference type="InterPro" id="IPR032710">
    <property type="entry name" value="NTF2-like_dom_sf"/>
</dbReference>
<reference evidence="3 4" key="1">
    <citation type="submission" date="2019-05" db="EMBL/GenBank/DDBJ databases">
        <title>Flagellimonas sp. AsT0115, sp. nov., isolated from a marine red algae, Asparagopsis taxiformis.</title>
        <authorList>
            <person name="Kim J."/>
            <person name="Jeong S.E."/>
            <person name="Jeon C.O."/>
        </authorList>
    </citation>
    <scope>NUCLEOTIDE SEQUENCE [LARGE SCALE GENOMIC DNA]</scope>
    <source>
        <strain evidence="3 4">AsT0115</strain>
    </source>
</reference>
<feature type="domain" description="DUF4440" evidence="2">
    <location>
        <begin position="41"/>
        <end position="144"/>
    </location>
</feature>
<evidence type="ECO:0000259" key="2">
    <source>
        <dbReference type="Pfam" id="PF14534"/>
    </source>
</evidence>
<keyword evidence="4" id="KW-1185">Reference proteome</keyword>
<dbReference type="Proteomes" id="UP000751614">
    <property type="component" value="Unassembled WGS sequence"/>
</dbReference>
<keyword evidence="1" id="KW-0732">Signal</keyword>
<comment type="caution">
    <text evidence="3">The sequence shown here is derived from an EMBL/GenBank/DDBJ whole genome shotgun (WGS) entry which is preliminary data.</text>
</comment>
<accession>A0ABY2WMT0</accession>
<dbReference type="Pfam" id="PF14534">
    <property type="entry name" value="DUF4440"/>
    <property type="match status" value="1"/>
</dbReference>
<dbReference type="InterPro" id="IPR027843">
    <property type="entry name" value="DUF4440"/>
</dbReference>
<proteinExistence type="predicted"/>
<organism evidence="3 4">
    <name type="scientific">Flagellimonas algicola</name>
    <dbReference type="NCBI Taxonomy" id="2583815"/>
    <lineage>
        <taxon>Bacteria</taxon>
        <taxon>Pseudomonadati</taxon>
        <taxon>Bacteroidota</taxon>
        <taxon>Flavobacteriia</taxon>
        <taxon>Flavobacteriales</taxon>
        <taxon>Flavobacteriaceae</taxon>
        <taxon>Flagellimonas</taxon>
    </lineage>
</organism>
<dbReference type="SUPFAM" id="SSF54427">
    <property type="entry name" value="NTF2-like"/>
    <property type="match status" value="1"/>
</dbReference>
<dbReference type="RefSeq" id="WP_138838086.1">
    <property type="nucleotide sequence ID" value="NZ_VCNI01000002.1"/>
</dbReference>
<feature type="signal peptide" evidence="1">
    <location>
        <begin position="1"/>
        <end position="21"/>
    </location>
</feature>
<dbReference type="Gene3D" id="3.10.450.50">
    <property type="match status" value="1"/>
</dbReference>
<dbReference type="EMBL" id="VCNI01000002">
    <property type="protein sequence ID" value="TMU55684.1"/>
    <property type="molecule type" value="Genomic_DNA"/>
</dbReference>
<evidence type="ECO:0000256" key="1">
    <source>
        <dbReference type="SAM" id="SignalP"/>
    </source>
</evidence>
<feature type="chain" id="PRO_5046760611" evidence="1">
    <location>
        <begin position="22"/>
        <end position="156"/>
    </location>
</feature>
<evidence type="ECO:0000313" key="3">
    <source>
        <dbReference type="EMBL" id="TMU55684.1"/>
    </source>
</evidence>
<gene>
    <name evidence="3" type="ORF">FGG15_16100</name>
</gene>
<name>A0ABY2WMT0_9FLAO</name>
<sequence length="156" mass="17668">MIRTALIMAAMLVFAACKQTAEPIIEPETVDEITEEEALDLLHTWTNAYLKSDAGPLIEVLDDTWEYSGSSDGKTTNKITTIDEFSQADYSFDEIEYHDLKVKLYDDIAVIRGWERMVILGADKQDTTILNLRFTDVYQKKEGKVRAIATHSSPMN</sequence>
<dbReference type="PROSITE" id="PS51257">
    <property type="entry name" value="PROKAR_LIPOPROTEIN"/>
    <property type="match status" value="1"/>
</dbReference>
<evidence type="ECO:0000313" key="4">
    <source>
        <dbReference type="Proteomes" id="UP000751614"/>
    </source>
</evidence>